<evidence type="ECO:0000313" key="4">
    <source>
        <dbReference type="Proteomes" id="UP000253153"/>
    </source>
</evidence>
<accession>A0A366S5J4</accession>
<name>A0A366S5J4_9HYPO</name>
<dbReference type="Proteomes" id="UP000253153">
    <property type="component" value="Unassembled WGS sequence"/>
</dbReference>
<dbReference type="InterPro" id="IPR010730">
    <property type="entry name" value="HET"/>
</dbReference>
<dbReference type="GeneID" id="41992695"/>
<dbReference type="OrthoDB" id="5135333at2759"/>
<dbReference type="PANTHER" id="PTHR33112:SF12">
    <property type="entry name" value="HETEROKARYON INCOMPATIBILITY DOMAIN-CONTAINING PROTEIN"/>
    <property type="match status" value="1"/>
</dbReference>
<evidence type="ECO:0000259" key="2">
    <source>
        <dbReference type="Pfam" id="PF06985"/>
    </source>
</evidence>
<keyword evidence="4" id="KW-1185">Reference proteome</keyword>
<sequence length="650" mass="75246">MPAPRPPKGELWETRSMQRRPRGKRLAQESASQPPPEPRWINLDIIRSWITNCNEKHADHCQRARLPDETQGLPRWLIHVSEKRVVPLRSDYRYVALSYVWGRSTGHDLQLLMENLESFQEDKALEKMWDQVPATIQHAIELVRRIGETYIWVDRLCIVQDDLEIKQEQINQMAFIYGNAYFTLVATAAYSAEEGLRGIKDVSPSMHHNVWPERANMDHYGLVAWSPWTKRGWTLQELVFSQRSLFFHNNEVTWECHCAIWHEHMQLADRDQKSCLGTFSPDARGFRYSPWPDLQEFHQLATSYSRRQLTFSSDILPAFAGITTALSQSFPHGFLFGLPEIAFDVALLWRSAGSICQASVLNGKPVPSWSWMICLDLHIDVDLSPWASGFEYMAHPMSEQGRSATYPPLHVAYQQEWNSRWNRKRPPEGILDGLVTESICTWYVNDESGDRPITNDLERFKACSTDPALALPPSWQRDGDLFYHPIDPQRRFKYPIPLVTDENLTGAEKEPSFLIKTQTERAFFYCEPSTNGQSIHRLEGDAVVDLYTSEGTWVGCLRAQTRSILWLLLCRKLKCELVAISRGYIDSNTGGWSRLDEYEKLKVQEREDYKFYNVLLIEWKDGVAYRQGIGRVDRAAWEAEFREAIELILG</sequence>
<dbReference type="PANTHER" id="PTHR33112">
    <property type="entry name" value="DOMAIN PROTEIN, PUTATIVE-RELATED"/>
    <property type="match status" value="1"/>
</dbReference>
<evidence type="ECO:0000256" key="1">
    <source>
        <dbReference type="SAM" id="MobiDB-lite"/>
    </source>
</evidence>
<feature type="region of interest" description="Disordered" evidence="1">
    <location>
        <begin position="1"/>
        <end position="38"/>
    </location>
</feature>
<reference evidence="3 4" key="1">
    <citation type="submission" date="2018-06" db="EMBL/GenBank/DDBJ databases">
        <title>Fusarium incarnatum-equiseti species complex species 28.</title>
        <authorList>
            <person name="Gardiner D.M."/>
        </authorList>
    </citation>
    <scope>NUCLEOTIDE SEQUENCE [LARGE SCALE GENOMIC DNA]</scope>
    <source>
        <strain evidence="3 4">FIESC_28</strain>
    </source>
</reference>
<protein>
    <recommendedName>
        <fullName evidence="2">Heterokaryon incompatibility domain-containing protein</fullName>
    </recommendedName>
</protein>
<dbReference type="RefSeq" id="XP_031018531.1">
    <property type="nucleotide sequence ID" value="XM_031157399.1"/>
</dbReference>
<feature type="domain" description="Heterokaryon incompatibility" evidence="2">
    <location>
        <begin position="94"/>
        <end position="237"/>
    </location>
</feature>
<dbReference type="EMBL" id="QKXC01000066">
    <property type="protein sequence ID" value="RBR23940.1"/>
    <property type="molecule type" value="Genomic_DNA"/>
</dbReference>
<dbReference type="AlphaFoldDB" id="A0A366S5J4"/>
<evidence type="ECO:0000313" key="3">
    <source>
        <dbReference type="EMBL" id="RBR23940.1"/>
    </source>
</evidence>
<organism evidence="3 4">
    <name type="scientific">Fusarium coffeatum</name>
    <dbReference type="NCBI Taxonomy" id="231269"/>
    <lineage>
        <taxon>Eukaryota</taxon>
        <taxon>Fungi</taxon>
        <taxon>Dikarya</taxon>
        <taxon>Ascomycota</taxon>
        <taxon>Pezizomycotina</taxon>
        <taxon>Sordariomycetes</taxon>
        <taxon>Hypocreomycetidae</taxon>
        <taxon>Hypocreales</taxon>
        <taxon>Nectriaceae</taxon>
        <taxon>Fusarium</taxon>
        <taxon>Fusarium incarnatum-equiseti species complex</taxon>
    </lineage>
</organism>
<comment type="caution">
    <text evidence="3">The sequence shown here is derived from an EMBL/GenBank/DDBJ whole genome shotgun (WGS) entry which is preliminary data.</text>
</comment>
<dbReference type="Pfam" id="PF06985">
    <property type="entry name" value="HET"/>
    <property type="match status" value="1"/>
</dbReference>
<gene>
    <name evidence="3" type="ORF">FIESC28_03250</name>
</gene>
<proteinExistence type="predicted"/>